<dbReference type="Proteomes" id="UP001190700">
    <property type="component" value="Unassembled WGS sequence"/>
</dbReference>
<evidence type="ECO:0000313" key="9">
    <source>
        <dbReference type="Proteomes" id="UP001190700"/>
    </source>
</evidence>
<sequence length="449" mass="49625">MFKLPLERTRANLAYPPFHQLPAEWILGGHPGDQRRRGATCGGAEPALGPGGDPCHAMLCPPQVQMPLKPRVNDMELVDAAVKSAEPETPISYLKVYSHQLMARVLAQCVLQSDLSAVYAQILVQSLDGQELYIKNFPTLTGERFGQVWRSFTDQTVCGLIHENGEVTLAPSDDYLLLEGDNILLLADDSKFTPCAPRPWRATADIASLHKRGDIKPKHTVMVGWDEHSADVLDGLDDFAVPGSTVSVLSTTDWPDLPREYVQSKYKNIREAGVIDAGTVLLSGDLEDRDVLTALMVINQIPDKSAEGRQVLAVMNDDSYGKLLQDLSARHASRTKTKLMLPNELHGGLLTQAMRNPGLEKVFLELLKSEGHEIYTLDAKNYISEEKRQYTFGEICASARIYNQIALGYVSENEGVVLNVSKDKMRSFSAKDKIIVLSEEAYCSLQSSK</sequence>
<dbReference type="InterPro" id="IPR010420">
    <property type="entry name" value="CASTOR/POLLUX/SYM8_dom"/>
</dbReference>
<evidence type="ECO:0000259" key="7">
    <source>
        <dbReference type="Pfam" id="PF06241"/>
    </source>
</evidence>
<evidence type="ECO:0000313" key="8">
    <source>
        <dbReference type="EMBL" id="KAK3274052.1"/>
    </source>
</evidence>
<keyword evidence="6" id="KW-0472">Membrane</keyword>
<dbReference type="EMBL" id="LGRX02007977">
    <property type="protein sequence ID" value="KAK3274052.1"/>
    <property type="molecule type" value="Genomic_DNA"/>
</dbReference>
<comment type="caution">
    <text evidence="8">The sequence shown here is derived from an EMBL/GenBank/DDBJ whole genome shotgun (WGS) entry which is preliminary data.</text>
</comment>
<dbReference type="GO" id="GO:0012505">
    <property type="term" value="C:endomembrane system"/>
    <property type="evidence" value="ECO:0007669"/>
    <property type="project" value="UniProtKB-SubCell"/>
</dbReference>
<keyword evidence="3" id="KW-0812">Transmembrane</keyword>
<comment type="subcellular location">
    <subcellularLocation>
        <location evidence="1">Endomembrane system</location>
        <topology evidence="1">Multi-pass membrane protein</topology>
    </subcellularLocation>
</comment>
<keyword evidence="2" id="KW-0813">Transport</keyword>
<evidence type="ECO:0000256" key="1">
    <source>
        <dbReference type="ARBA" id="ARBA00004127"/>
    </source>
</evidence>
<accession>A0AAE0L6U4</accession>
<evidence type="ECO:0000256" key="4">
    <source>
        <dbReference type="ARBA" id="ARBA00022989"/>
    </source>
</evidence>
<feature type="domain" description="CASTOR/POLLUX/SYM8 ion channel conserved" evidence="7">
    <location>
        <begin position="99"/>
        <end position="191"/>
    </location>
</feature>
<protein>
    <recommendedName>
        <fullName evidence="7">CASTOR/POLLUX/SYM8 ion channel conserved domain-containing protein</fullName>
    </recommendedName>
</protein>
<dbReference type="Pfam" id="PF06241">
    <property type="entry name" value="Castor_Poll_mid"/>
    <property type="match status" value="1"/>
</dbReference>
<proteinExistence type="predicted"/>
<dbReference type="AlphaFoldDB" id="A0AAE0L6U4"/>
<keyword evidence="4" id="KW-1133">Transmembrane helix</keyword>
<keyword evidence="9" id="KW-1185">Reference proteome</keyword>
<keyword evidence="5" id="KW-0406">Ion transport</keyword>
<reference evidence="8 9" key="1">
    <citation type="journal article" date="2015" name="Genome Biol. Evol.">
        <title>Comparative Genomics of a Bacterivorous Green Alga Reveals Evolutionary Causalities and Consequences of Phago-Mixotrophic Mode of Nutrition.</title>
        <authorList>
            <person name="Burns J.A."/>
            <person name="Paasch A."/>
            <person name="Narechania A."/>
            <person name="Kim E."/>
        </authorList>
    </citation>
    <scope>NUCLEOTIDE SEQUENCE [LARGE SCALE GENOMIC DNA]</scope>
    <source>
        <strain evidence="8 9">PLY_AMNH</strain>
    </source>
</reference>
<organism evidence="8 9">
    <name type="scientific">Cymbomonas tetramitiformis</name>
    <dbReference type="NCBI Taxonomy" id="36881"/>
    <lineage>
        <taxon>Eukaryota</taxon>
        <taxon>Viridiplantae</taxon>
        <taxon>Chlorophyta</taxon>
        <taxon>Pyramimonadophyceae</taxon>
        <taxon>Pyramimonadales</taxon>
        <taxon>Pyramimonadaceae</taxon>
        <taxon>Cymbomonas</taxon>
    </lineage>
</organism>
<dbReference type="PANTHER" id="PTHR31563:SF10">
    <property type="entry name" value="ION CHANNEL POLLUX-RELATED"/>
    <property type="match status" value="1"/>
</dbReference>
<evidence type="ECO:0000256" key="2">
    <source>
        <dbReference type="ARBA" id="ARBA00022448"/>
    </source>
</evidence>
<name>A0AAE0L6U4_9CHLO</name>
<evidence type="ECO:0000256" key="3">
    <source>
        <dbReference type="ARBA" id="ARBA00022692"/>
    </source>
</evidence>
<dbReference type="InterPro" id="IPR044849">
    <property type="entry name" value="CASTOR/POLLUX/SYM8-like"/>
</dbReference>
<dbReference type="GO" id="GO:0006811">
    <property type="term" value="P:monoatomic ion transport"/>
    <property type="evidence" value="ECO:0007669"/>
    <property type="project" value="UniProtKB-KW"/>
</dbReference>
<gene>
    <name evidence="8" type="ORF">CYMTET_17749</name>
</gene>
<dbReference type="PANTHER" id="PTHR31563">
    <property type="entry name" value="ION CHANNEL POLLUX-RELATED"/>
    <property type="match status" value="1"/>
</dbReference>
<evidence type="ECO:0000256" key="6">
    <source>
        <dbReference type="ARBA" id="ARBA00023136"/>
    </source>
</evidence>
<evidence type="ECO:0000256" key="5">
    <source>
        <dbReference type="ARBA" id="ARBA00023065"/>
    </source>
</evidence>